<evidence type="ECO:0000256" key="6">
    <source>
        <dbReference type="ARBA" id="ARBA00022741"/>
    </source>
</evidence>
<comment type="catalytic activity">
    <reaction evidence="10 11">
        <text>L-aspartate + ATP = 4-phospho-L-aspartate + ADP</text>
        <dbReference type="Rhea" id="RHEA:23776"/>
        <dbReference type="ChEBI" id="CHEBI:29991"/>
        <dbReference type="ChEBI" id="CHEBI:30616"/>
        <dbReference type="ChEBI" id="CHEBI:57535"/>
        <dbReference type="ChEBI" id="CHEBI:456216"/>
        <dbReference type="EC" id="2.7.2.4"/>
    </reaction>
</comment>
<keyword evidence="7 11" id="KW-0418">Kinase</keyword>
<dbReference type="PANTHER" id="PTHR21499:SF3">
    <property type="entry name" value="ASPARTOKINASE"/>
    <property type="match status" value="1"/>
</dbReference>
<comment type="pathway">
    <text evidence="1 12">Amino-acid biosynthesis; L-lysine biosynthesis via DAP pathway; (S)-tetrahydrodipicolinate from L-aspartate: step 1/4.</text>
</comment>
<sequence length="260" mass="28410">MKKIVLKFGGAALADLGSFYRISKMIKAKLSSHSVCVVVSAMQGVTDQLLQVAKKIDSRPPLRELDMLVSTGEVFSMTLLAMALHKEGIEAISLTGEQAGIITSSCHVNAKIIYVNKERLSKELESGKVVIVAGFQGISKNKEITTLGRGGSDITAVALAIALSCKMVQFYKDVEGIYSMDPKTYPEAELLKNISYEKALELAENQSKILHPRCIILAAAHQISLQVSSFLHPNSTGTTISNLNCAKKPNFLYEWEHLRI</sequence>
<dbReference type="PANTHER" id="PTHR21499">
    <property type="entry name" value="ASPARTATE KINASE"/>
    <property type="match status" value="1"/>
</dbReference>
<dbReference type="Proteomes" id="UP000826014">
    <property type="component" value="Chromosome"/>
</dbReference>
<evidence type="ECO:0000256" key="5">
    <source>
        <dbReference type="ARBA" id="ARBA00022679"/>
    </source>
</evidence>
<gene>
    <name evidence="14" type="ORF">RHABOEDO_001320</name>
</gene>
<comment type="similarity">
    <text evidence="4 11">Belongs to the aspartokinase family.</text>
</comment>
<keyword evidence="12" id="KW-0028">Amino-acid biosynthesis</keyword>
<keyword evidence="5 11" id="KW-0808">Transferase</keyword>
<organism evidence="14 15">
    <name type="scientific">Candidatus Rhabdochlamydia oedothoracis</name>
    <dbReference type="NCBI Taxonomy" id="2720720"/>
    <lineage>
        <taxon>Bacteria</taxon>
        <taxon>Pseudomonadati</taxon>
        <taxon>Chlamydiota</taxon>
        <taxon>Chlamydiia</taxon>
        <taxon>Parachlamydiales</taxon>
        <taxon>Candidatus Rhabdochlamydiaceae</taxon>
        <taxon>Candidatus Rhabdochlamydia</taxon>
    </lineage>
</organism>
<comment type="pathway">
    <text evidence="2 12">Amino-acid biosynthesis; L-methionine biosynthesis via de novo pathway; L-homoserine from L-aspartate: step 1/3.</text>
</comment>
<evidence type="ECO:0000256" key="11">
    <source>
        <dbReference type="RuleBase" id="RU003448"/>
    </source>
</evidence>
<evidence type="ECO:0000313" key="14">
    <source>
        <dbReference type="EMBL" id="QYF49059.1"/>
    </source>
</evidence>
<dbReference type="InterPro" id="IPR001048">
    <property type="entry name" value="Asp/Glu/Uridylate_kinase"/>
</dbReference>
<evidence type="ECO:0000256" key="4">
    <source>
        <dbReference type="ARBA" id="ARBA00010122"/>
    </source>
</evidence>
<dbReference type="NCBIfam" id="TIGR00657">
    <property type="entry name" value="asp_kinases"/>
    <property type="match status" value="1"/>
</dbReference>
<evidence type="ECO:0000256" key="1">
    <source>
        <dbReference type="ARBA" id="ARBA00004766"/>
    </source>
</evidence>
<accession>A0ABX8V763</accession>
<protein>
    <recommendedName>
        <fullName evidence="11">Aspartokinase</fullName>
        <ecNumber evidence="11">2.7.2.4</ecNumber>
    </recommendedName>
</protein>
<keyword evidence="15" id="KW-1185">Reference proteome</keyword>
<evidence type="ECO:0000256" key="2">
    <source>
        <dbReference type="ARBA" id="ARBA00004986"/>
    </source>
</evidence>
<keyword evidence="6" id="KW-0547">Nucleotide-binding</keyword>
<dbReference type="EC" id="2.7.2.4" evidence="11"/>
<feature type="domain" description="Aspartate/glutamate/uridylate kinase" evidence="13">
    <location>
        <begin position="2"/>
        <end position="227"/>
    </location>
</feature>
<keyword evidence="9" id="KW-0457">Lysine biosynthesis</keyword>
<evidence type="ECO:0000256" key="3">
    <source>
        <dbReference type="ARBA" id="ARBA00005139"/>
    </source>
</evidence>
<proteinExistence type="inferred from homology"/>
<dbReference type="Pfam" id="PF00696">
    <property type="entry name" value="AA_kinase"/>
    <property type="match status" value="1"/>
</dbReference>
<evidence type="ECO:0000256" key="8">
    <source>
        <dbReference type="ARBA" id="ARBA00022840"/>
    </source>
</evidence>
<dbReference type="InterPro" id="IPR036393">
    <property type="entry name" value="AceGlu_kinase-like_sf"/>
</dbReference>
<evidence type="ECO:0000256" key="12">
    <source>
        <dbReference type="RuleBase" id="RU004249"/>
    </source>
</evidence>
<reference evidence="14 15" key="1">
    <citation type="journal article" date="2022" name="bioRxiv">
        <title>Ecology and evolution of chlamydial symbionts of arthropods.</title>
        <authorList>
            <person name="Halter T."/>
            <person name="Koestlbacher S."/>
            <person name="Collingro A."/>
            <person name="Sixt B.S."/>
            <person name="Toenshoff E.R."/>
            <person name="Hendrickx F."/>
            <person name="Kostanjsek R."/>
            <person name="Horn M."/>
        </authorList>
    </citation>
    <scope>NUCLEOTIDE SEQUENCE [LARGE SCALE GENOMIC DNA]</scope>
    <source>
        <strain evidence="14">W744xW776</strain>
    </source>
</reference>
<evidence type="ECO:0000256" key="10">
    <source>
        <dbReference type="ARBA" id="ARBA00047872"/>
    </source>
</evidence>
<comment type="pathway">
    <text evidence="3 12">Amino-acid biosynthesis; L-threonine biosynthesis; L-threonine from L-aspartate: step 1/5.</text>
</comment>
<evidence type="ECO:0000256" key="9">
    <source>
        <dbReference type="ARBA" id="ARBA00023154"/>
    </source>
</evidence>
<evidence type="ECO:0000256" key="7">
    <source>
        <dbReference type="ARBA" id="ARBA00022777"/>
    </source>
</evidence>
<dbReference type="Gene3D" id="3.40.1160.10">
    <property type="entry name" value="Acetylglutamate kinase-like"/>
    <property type="match status" value="1"/>
</dbReference>
<dbReference type="GO" id="GO:0004072">
    <property type="term" value="F:aspartate kinase activity"/>
    <property type="evidence" value="ECO:0007669"/>
    <property type="project" value="UniProtKB-EC"/>
</dbReference>
<evidence type="ECO:0000313" key="15">
    <source>
        <dbReference type="Proteomes" id="UP000826014"/>
    </source>
</evidence>
<name>A0ABX8V763_9BACT</name>
<dbReference type="RefSeq" id="WP_215216835.1">
    <property type="nucleotide sequence ID" value="NZ_CP075587.1"/>
</dbReference>
<keyword evidence="8" id="KW-0067">ATP-binding</keyword>
<dbReference type="EMBL" id="CP075587">
    <property type="protein sequence ID" value="QYF49059.1"/>
    <property type="molecule type" value="Genomic_DNA"/>
</dbReference>
<dbReference type="SUPFAM" id="SSF53633">
    <property type="entry name" value="Carbamate kinase-like"/>
    <property type="match status" value="1"/>
</dbReference>
<evidence type="ECO:0000259" key="13">
    <source>
        <dbReference type="Pfam" id="PF00696"/>
    </source>
</evidence>
<dbReference type="InterPro" id="IPR001341">
    <property type="entry name" value="Asp_kinase"/>
</dbReference>